<evidence type="ECO:0000313" key="1">
    <source>
        <dbReference type="Proteomes" id="UP000095282"/>
    </source>
</evidence>
<dbReference type="PANTHER" id="PTHR47629">
    <property type="entry name" value="C-TYPE LECTIN-RELATED"/>
    <property type="match status" value="1"/>
</dbReference>
<reference evidence="2" key="1">
    <citation type="submission" date="2016-11" db="UniProtKB">
        <authorList>
            <consortium name="WormBaseParasite"/>
        </authorList>
    </citation>
    <scope>IDENTIFICATION</scope>
</reference>
<accession>A0A1I7SZ36</accession>
<dbReference type="Proteomes" id="UP000095282">
    <property type="component" value="Unplaced"/>
</dbReference>
<evidence type="ECO:0000313" key="2">
    <source>
        <dbReference type="WBParaSite" id="Csp11.Scaffold372.g895.t1"/>
    </source>
</evidence>
<organism evidence="1 2">
    <name type="scientific">Caenorhabditis tropicalis</name>
    <dbReference type="NCBI Taxonomy" id="1561998"/>
    <lineage>
        <taxon>Eukaryota</taxon>
        <taxon>Metazoa</taxon>
        <taxon>Ecdysozoa</taxon>
        <taxon>Nematoda</taxon>
        <taxon>Chromadorea</taxon>
        <taxon>Rhabditida</taxon>
        <taxon>Rhabditina</taxon>
        <taxon>Rhabditomorpha</taxon>
        <taxon>Rhabditoidea</taxon>
        <taxon>Rhabditidae</taxon>
        <taxon>Peloderinae</taxon>
        <taxon>Caenorhabditis</taxon>
    </lineage>
</organism>
<proteinExistence type="predicted"/>
<dbReference type="WBParaSite" id="Csp11.Scaffold372.g895.t1">
    <property type="protein sequence ID" value="Csp11.Scaffold372.g895.t1"/>
    <property type="gene ID" value="Csp11.Scaffold372.g895"/>
</dbReference>
<dbReference type="eggNOG" id="KOG4297">
    <property type="taxonomic scope" value="Eukaryota"/>
</dbReference>
<dbReference type="SUPFAM" id="SSF56436">
    <property type="entry name" value="C-type lectin-like"/>
    <property type="match status" value="1"/>
</dbReference>
<dbReference type="PANTHER" id="PTHR47629:SF5">
    <property type="entry name" value="C-TYPE LECTIN-RELATED"/>
    <property type="match status" value="1"/>
</dbReference>
<sequence>MVPVVKIGEDTIPWTKTSNTFNFLKCIGDWKMFNRTGGITVCMKPFLLSPAVNLTVAEDYCESIGYKITGLATVIEAQWVIAQILKLVPNLAPEWEGFWIDGYRNCPPPLPAGCSNFSYSDGYTVTGDISSKTTLSYNDWT</sequence>
<protein>
    <submittedName>
        <fullName evidence="2">C-type lectin domain-containing protein</fullName>
    </submittedName>
</protein>
<dbReference type="AlphaFoldDB" id="A0A1I7SZ36"/>
<name>A0A1I7SZ36_9PELO</name>
<keyword evidence="1" id="KW-1185">Reference proteome</keyword>
<dbReference type="InterPro" id="IPR016187">
    <property type="entry name" value="CTDL_fold"/>
</dbReference>